<dbReference type="PANTHER" id="PTHR46696">
    <property type="entry name" value="P450, PUTATIVE (EUROFUNG)-RELATED"/>
    <property type="match status" value="1"/>
</dbReference>
<organism evidence="8 9">
    <name type="scientific">Frankia torreyi</name>
    <dbReference type="NCBI Taxonomy" id="1856"/>
    <lineage>
        <taxon>Bacteria</taxon>
        <taxon>Bacillati</taxon>
        <taxon>Actinomycetota</taxon>
        <taxon>Actinomycetes</taxon>
        <taxon>Frankiales</taxon>
        <taxon>Frankiaceae</taxon>
        <taxon>Frankia</taxon>
    </lineage>
</organism>
<evidence type="ECO:0000256" key="1">
    <source>
        <dbReference type="ARBA" id="ARBA00010617"/>
    </source>
</evidence>
<dbReference type="InterPro" id="IPR001128">
    <property type="entry name" value="Cyt_P450"/>
</dbReference>
<gene>
    <name evidence="8" type="ORF">FF36_01679</name>
</gene>
<keyword evidence="3 7" id="KW-0479">Metal-binding</keyword>
<dbReference type="GO" id="GO:0020037">
    <property type="term" value="F:heme binding"/>
    <property type="evidence" value="ECO:0007669"/>
    <property type="project" value="InterPro"/>
</dbReference>
<protein>
    <submittedName>
        <fullName evidence="8">Cytochrome P450</fullName>
    </submittedName>
</protein>
<dbReference type="PRINTS" id="PR00359">
    <property type="entry name" value="BP450"/>
</dbReference>
<accession>A0A0D8BIU0</accession>
<dbReference type="FunFam" id="1.10.630.10:FF:000018">
    <property type="entry name" value="Cytochrome P450 monooxygenase"/>
    <property type="match status" value="1"/>
</dbReference>
<sequence>MVHVQPLSVAAAGPSLVAEAAALRARGPVAEVTLPGGIPAYAVNQHALLRALLLDPRVSKDPRRHWAQWDEACRRPEWGWVLQWVGVVNMLSTYGVDHARLRRLVAPSFSARRTELLRPAVAAVTERLLDDLAAETAGSVVDLVGAFAQPLPLAVIGGLFGIPDRMRPDFAHVVEQIMNTTVSSEQAAANLARTRSVLATLVEGKLRDPGDDLTTELIGVRDAVTGDRLAYRELLDTLLLLISAGHETTRHLLGNAVHALLTHDRQLRRLRAGEITWDQIVEETLRWAPSIANIPLRFAVADIDTGAVTIPAGAAIVAGILAAGHDPGHHGPGADRFEPGRDAADHLAFGIGVHRCLGAPLARLEAGYALPALFARFPGLALAAPAGDLPQAPSFIVHGWQALPVRLSPPARSAPGARLRGA</sequence>
<dbReference type="PANTHER" id="PTHR46696:SF1">
    <property type="entry name" value="CYTOCHROME P450 YJIB-RELATED"/>
    <property type="match status" value="1"/>
</dbReference>
<dbReference type="InterPro" id="IPR002397">
    <property type="entry name" value="Cyt_P450_B"/>
</dbReference>
<dbReference type="GO" id="GO:0004497">
    <property type="term" value="F:monooxygenase activity"/>
    <property type="evidence" value="ECO:0007669"/>
    <property type="project" value="UniProtKB-KW"/>
</dbReference>
<dbReference type="RefSeq" id="WP_044884427.1">
    <property type="nucleotide sequence ID" value="NZ_JYFN01000009.1"/>
</dbReference>
<dbReference type="GO" id="GO:0016705">
    <property type="term" value="F:oxidoreductase activity, acting on paired donors, with incorporation or reduction of molecular oxygen"/>
    <property type="evidence" value="ECO:0007669"/>
    <property type="project" value="InterPro"/>
</dbReference>
<keyword evidence="4 7" id="KW-0560">Oxidoreductase</keyword>
<dbReference type="GO" id="GO:0005506">
    <property type="term" value="F:iron ion binding"/>
    <property type="evidence" value="ECO:0007669"/>
    <property type="project" value="InterPro"/>
</dbReference>
<dbReference type="Pfam" id="PF00067">
    <property type="entry name" value="p450"/>
    <property type="match status" value="1"/>
</dbReference>
<dbReference type="CDD" id="cd11029">
    <property type="entry name" value="CYP107-like"/>
    <property type="match status" value="1"/>
</dbReference>
<comment type="similarity">
    <text evidence="1 7">Belongs to the cytochrome P450 family.</text>
</comment>
<keyword evidence="5 7" id="KW-0408">Iron</keyword>
<dbReference type="InterPro" id="IPR036396">
    <property type="entry name" value="Cyt_P450_sf"/>
</dbReference>
<evidence type="ECO:0000256" key="7">
    <source>
        <dbReference type="RuleBase" id="RU000461"/>
    </source>
</evidence>
<reference evidence="8 9" key="2">
    <citation type="journal article" date="2016" name="Genome Announc.">
        <title>Permanent Draft Genome Sequences for Two Variants of Frankia sp. Strain CpI1, the First Frankia Strain Isolated from Root Nodules of Comptonia peregrina.</title>
        <authorList>
            <person name="Oshone R."/>
            <person name="Hurst S.G.IV."/>
            <person name="Abebe-Akele F."/>
            <person name="Simpson S."/>
            <person name="Morris K."/>
            <person name="Thomas W.K."/>
            <person name="Tisa L.S."/>
        </authorList>
    </citation>
    <scope>NUCLEOTIDE SEQUENCE [LARGE SCALE GENOMIC DNA]</scope>
    <source>
        <strain evidence="9">CpI1-S</strain>
    </source>
</reference>
<evidence type="ECO:0000313" key="9">
    <source>
        <dbReference type="Proteomes" id="UP000032545"/>
    </source>
</evidence>
<dbReference type="InterPro" id="IPR017972">
    <property type="entry name" value="Cyt_P450_CS"/>
</dbReference>
<evidence type="ECO:0000256" key="6">
    <source>
        <dbReference type="ARBA" id="ARBA00023033"/>
    </source>
</evidence>
<comment type="caution">
    <text evidence="8">The sequence shown here is derived from an EMBL/GenBank/DDBJ whole genome shotgun (WGS) entry which is preliminary data.</text>
</comment>
<reference evidence="9" key="1">
    <citation type="submission" date="2015-02" db="EMBL/GenBank/DDBJ databases">
        <title>Draft Genome of Frankia sp. CpI1-S.</title>
        <authorList>
            <person name="Oshone R.T."/>
            <person name="Ngom M."/>
            <person name="Ghodhbane-Gtari F."/>
            <person name="Gtari M."/>
            <person name="Morris K."/>
            <person name="Thomas K."/>
            <person name="Sen A."/>
            <person name="Tisa L.S."/>
        </authorList>
    </citation>
    <scope>NUCLEOTIDE SEQUENCE [LARGE SCALE GENOMIC DNA]</scope>
    <source>
        <strain evidence="9">CpI1-S</strain>
    </source>
</reference>
<proteinExistence type="inferred from homology"/>
<evidence type="ECO:0000256" key="2">
    <source>
        <dbReference type="ARBA" id="ARBA00022617"/>
    </source>
</evidence>
<dbReference type="Gene3D" id="1.10.630.10">
    <property type="entry name" value="Cytochrome P450"/>
    <property type="match status" value="1"/>
</dbReference>
<dbReference type="Proteomes" id="UP000032545">
    <property type="component" value="Unassembled WGS sequence"/>
</dbReference>
<dbReference type="PATRIC" id="fig|1502723.3.peg.6554"/>
<evidence type="ECO:0000256" key="5">
    <source>
        <dbReference type="ARBA" id="ARBA00023004"/>
    </source>
</evidence>
<dbReference type="OrthoDB" id="5500002at2"/>
<evidence type="ECO:0000313" key="8">
    <source>
        <dbReference type="EMBL" id="KJE23990.1"/>
    </source>
</evidence>
<evidence type="ECO:0000256" key="3">
    <source>
        <dbReference type="ARBA" id="ARBA00022723"/>
    </source>
</evidence>
<dbReference type="EMBL" id="JYFN01000009">
    <property type="protein sequence ID" value="KJE23990.1"/>
    <property type="molecule type" value="Genomic_DNA"/>
</dbReference>
<dbReference type="PRINTS" id="PR00385">
    <property type="entry name" value="P450"/>
</dbReference>
<dbReference type="PROSITE" id="PS00086">
    <property type="entry name" value="CYTOCHROME_P450"/>
    <property type="match status" value="1"/>
</dbReference>
<dbReference type="AlphaFoldDB" id="A0A0D8BIU0"/>
<dbReference type="SUPFAM" id="SSF48264">
    <property type="entry name" value="Cytochrome P450"/>
    <property type="match status" value="1"/>
</dbReference>
<keyword evidence="6 7" id="KW-0503">Monooxygenase</keyword>
<keyword evidence="9" id="KW-1185">Reference proteome</keyword>
<name>A0A0D8BIU0_9ACTN</name>
<evidence type="ECO:0000256" key="4">
    <source>
        <dbReference type="ARBA" id="ARBA00023002"/>
    </source>
</evidence>
<keyword evidence="2 7" id="KW-0349">Heme</keyword>